<gene>
    <name evidence="2" type="ORF">LR394_00280</name>
</gene>
<organism evidence="2 3">
    <name type="scientific">Kineosporia babensis</name>
    <dbReference type="NCBI Taxonomy" id="499548"/>
    <lineage>
        <taxon>Bacteria</taxon>
        <taxon>Bacillati</taxon>
        <taxon>Actinomycetota</taxon>
        <taxon>Actinomycetes</taxon>
        <taxon>Kineosporiales</taxon>
        <taxon>Kineosporiaceae</taxon>
        <taxon>Kineosporia</taxon>
    </lineage>
</organism>
<dbReference type="Proteomes" id="UP001138997">
    <property type="component" value="Unassembled WGS sequence"/>
</dbReference>
<keyword evidence="1" id="KW-0732">Signal</keyword>
<comment type="caution">
    <text evidence="2">The sequence shown here is derived from an EMBL/GenBank/DDBJ whole genome shotgun (WGS) entry which is preliminary data.</text>
</comment>
<dbReference type="EMBL" id="JAJOMB010000001">
    <property type="protein sequence ID" value="MCD5309317.1"/>
    <property type="molecule type" value="Genomic_DNA"/>
</dbReference>
<evidence type="ECO:0000313" key="2">
    <source>
        <dbReference type="EMBL" id="MCD5309317.1"/>
    </source>
</evidence>
<proteinExistence type="predicted"/>
<name>A0A9X1N6N2_9ACTN</name>
<evidence type="ECO:0000313" key="3">
    <source>
        <dbReference type="Proteomes" id="UP001138997"/>
    </source>
</evidence>
<evidence type="ECO:0000256" key="1">
    <source>
        <dbReference type="SAM" id="SignalP"/>
    </source>
</evidence>
<accession>A0A9X1N6N2</accession>
<feature type="chain" id="PRO_5040735522" evidence="1">
    <location>
        <begin position="20"/>
        <end position="246"/>
    </location>
</feature>
<protein>
    <submittedName>
        <fullName evidence="2">Uncharacterized protein</fullName>
    </submittedName>
</protein>
<sequence>MAAAVFRVVVLFCAVAALAGDAVLPARVEAVLAAAEADLLAEATLRLAAAVPAARVPTRAAAVFPARAEAVFAAPEADRFAEATLRSTVVAPATPEAARREAVLAAVVADLLAEATFRAVAALAAGLVVDRVVAVLRARVVAVLAAAEALRFAEAMLRADPVLVAAAEVDLRAGRAAVAVATGRATRSPAGCVAAVVLFEGTVASWVRSGIRPDSVWLSRQQVAPLHRRLDNRLDPFGRGFLASDR</sequence>
<reference evidence="2" key="1">
    <citation type="submission" date="2021-11" db="EMBL/GenBank/DDBJ databases">
        <title>Streptomyces corallinus and Kineosporia corallina sp. nov., two new coral-derived marine actinobacteria.</title>
        <authorList>
            <person name="Buangrab K."/>
            <person name="Sutthacheep M."/>
            <person name="Yeemin T."/>
            <person name="Harunari E."/>
            <person name="Igarashi Y."/>
            <person name="Sripreechasak P."/>
            <person name="Kanchanasin P."/>
            <person name="Tanasupawat S."/>
            <person name="Phongsopitanun W."/>
        </authorList>
    </citation>
    <scope>NUCLEOTIDE SEQUENCE</scope>
    <source>
        <strain evidence="2">JCM 31032</strain>
    </source>
</reference>
<feature type="signal peptide" evidence="1">
    <location>
        <begin position="1"/>
        <end position="19"/>
    </location>
</feature>
<keyword evidence="3" id="KW-1185">Reference proteome</keyword>
<dbReference type="RefSeq" id="WP_231438247.1">
    <property type="nucleotide sequence ID" value="NZ_JAJOMB010000001.1"/>
</dbReference>
<dbReference type="AlphaFoldDB" id="A0A9X1N6N2"/>